<dbReference type="Proteomes" id="UP001165960">
    <property type="component" value="Unassembled WGS sequence"/>
</dbReference>
<organism evidence="1 2">
    <name type="scientific">Entomophthora muscae</name>
    <dbReference type="NCBI Taxonomy" id="34485"/>
    <lineage>
        <taxon>Eukaryota</taxon>
        <taxon>Fungi</taxon>
        <taxon>Fungi incertae sedis</taxon>
        <taxon>Zoopagomycota</taxon>
        <taxon>Entomophthoromycotina</taxon>
        <taxon>Entomophthoromycetes</taxon>
        <taxon>Entomophthorales</taxon>
        <taxon>Entomophthoraceae</taxon>
        <taxon>Entomophthora</taxon>
    </lineage>
</organism>
<protein>
    <submittedName>
        <fullName evidence="1">Transcription-associated protein 1</fullName>
    </submittedName>
</protein>
<comment type="caution">
    <text evidence="1">The sequence shown here is derived from an EMBL/GenBank/DDBJ whole genome shotgun (WGS) entry which is preliminary data.</text>
</comment>
<sequence length="2082" mass="233822">MQKVCVRLVSGLAESIANSGDRHNARLLLMQILNAFVTKLESIRQTLPGIQKQLVDSVPPRSFPTIDVLTADNIEDFDFEKIRPLWMGTKGVTNAGELLRDARTFFIFMMSRLDSLIIALMTLNPADAPGEILYGFTSDDTQLFARLFCDGFKCVSLFSLERKEPLVLPLRARDGTGLNTDAPEALDIARTLVAVFQKTDLAVFHDVMATNIDGFFLQFMENSQLAILPRLFLASERLGAAYLAVLLSYLVEKLPALGGGPDGVFCSRLLHLFGLAFQTVSKNPSLEHMLTPHLGPIIRACFDHPPQSTEGTHHYLLLSVMFSNLTLTSLERSHAEVIQLLPQLVTDLLLALATTSQGEARDLLLELLLMAYAAVTYMTPLLQHIVRPIVMSLNSGPRLVAKALITLESALDSVSREFLDPVLEPAADQLLYAVTKHLKPLPYDAALSASAARVLGKLGSVNRAFLLHPPHAQSLENCDFAALLEFDGRPQDFSLNLSQLISLAYEVLHDPTADMFYKAQAFKFSRSCLALFIDTNSILPEDVLRLRGKALACLQNSTDQALEFGASTRFIPTPDLNVVALRCEQRARQGACLQKILASIVVCATFNELRTEAMVLVEGLIAHFALIKVTEVLCAQPEFAGEMTQRAAHSIDSSVVVDLLVDAITDSNFKLRQLGITMLMQFVTNCTQLLDDQPFLNRLPVFAEICERLSACCYQEDWIRKERSYVGLTLMVIRLDLGREWLQKQEPRIVASLLYVLKATASAMHYDNIWNALQQVITKAHEYEEGMDRKDQGTRVAQLAGRVLSDLFSANSSLRTAVKAILQLCEQLSGIDLATLIQPFSAQLHTLMFLRPMRSLPIGMMVGAFDAIAFLLDARPSFIRGEDHLLAFIAECLALLDSEDAAFKTRDERLMARFRVKCMGVIMAALSFVENIAHPNILRARAIRVFFKFLHSDTVEMAEAASHSLKQLMTQQSKLPKDLLQDVLKPYLASISDYASMTMAHLKGLARLLEILTHYFKLEIGAKLLDCLKYRAKSLALEEAAESYLADHEDIKMIAAVLNVFAFLPPSGRIFLKDLVPATIDMERLLRRSLDSPFRAPLIHFLARHSSDAVQYFYDHLSDERYCNLFVAAIWKDSSGNLCNEIMSKPDQLIMYTYDTPAHRSHFVGIVRACCRTNKDWLLHSPNVLERLIAMWRTPERLHSGTILSLAQLREIHFLARLLILTISQEGSRIGLYFDLASALSMPTSADLTPVRAFFRTQALCSSIHHRRALLAHFLQLPPDTPHSHLAVFLHYLINPLVLVGCVRKETDQFMDKDLVSMLSSRVWDGPIARIQDDFLRLGTIQLTSLLSQYASPLLEGYRKEVVRFGSSYLRVDNMVCRQAAHLLLARFIAAFGSSDNVIMVVYSALLKTTVMETKPMVRLALDAIVTVFPNRPPRHNEDPRFPVWIRFTKQSLSEEMYNMSHMINIFQFIGRHLPAFFEYRKHFIPQMVYVMPKLCIHDTNPDSKGLLIQLAEMLYKWEKSLLCDVEEPRAKRAKTTASESQKEITPLMKDITITSLIRLFCSCGDPILRKQHIMHSLGTIRDLLSLTSWTEAATPPSLFEEVLRFSDTEEKKMSIIFSLELLHVIVRSKPSSWLRANIRGLRECLASCIRANNYSISCALHPLLNAIFSTEFNGDPELAHLQAQIEESVQKGLSDNATIGSALTLLDTLHQPEIVDTLVATLTRLFQRLAKEHINSTTEKRISAPSPIEQLRNTYSILASSSILTAADSHSNSILLTLNILKRRISHLGDHRKTLLSSMGLLLEKSNDRDLLRSLFRVVSEWLLRASESFPTAKEKANLLVSMVEIGPRCDSQLLADYLQLILNLYEDKNLAHSELTVKLESAFMLGTRADPPSTRGRFLYLLDESIPRPLPLRLKYILGVHDWEKLAPHYWIPQATYLLAGALRLNTPLRPAPLTLSLSSISLPSMASTCPPGSIHKEFLDSLKRFWASLRGFNTRDLILPAQHLAALRPVLQSELWARLFASAWTTLSEVERSDTIKLTITLLSKPYHLKQNGVSPNVVQSLLAGLEECRPYVVLPPRY</sequence>
<proteinExistence type="predicted"/>
<gene>
    <name evidence="1" type="primary">TRA1_3</name>
    <name evidence="1" type="ORF">DSO57_1020497</name>
</gene>
<name>A0ACC2UQS9_9FUNG</name>
<reference evidence="1" key="1">
    <citation type="submission" date="2022-04" db="EMBL/GenBank/DDBJ databases">
        <title>Genome of the entomopathogenic fungus Entomophthora muscae.</title>
        <authorList>
            <person name="Elya C."/>
            <person name="Lovett B.R."/>
            <person name="Lee E."/>
            <person name="Macias A.M."/>
            <person name="Hajek A.E."/>
            <person name="De Bivort B.L."/>
            <person name="Kasson M.T."/>
            <person name="De Fine Licht H.H."/>
            <person name="Stajich J.E."/>
        </authorList>
    </citation>
    <scope>NUCLEOTIDE SEQUENCE</scope>
    <source>
        <strain evidence="1">Berkeley</strain>
    </source>
</reference>
<keyword evidence="2" id="KW-1185">Reference proteome</keyword>
<evidence type="ECO:0000313" key="2">
    <source>
        <dbReference type="Proteomes" id="UP001165960"/>
    </source>
</evidence>
<dbReference type="EMBL" id="QTSX02000096">
    <property type="protein sequence ID" value="KAJ9088712.1"/>
    <property type="molecule type" value="Genomic_DNA"/>
</dbReference>
<accession>A0ACC2UQS9</accession>
<evidence type="ECO:0000313" key="1">
    <source>
        <dbReference type="EMBL" id="KAJ9088712.1"/>
    </source>
</evidence>